<name>B6GXH2_PENRW</name>
<dbReference type="VEuPathDB" id="FungiDB:PCH_Pc12g15260"/>
<proteinExistence type="predicted"/>
<protein>
    <submittedName>
        <fullName evidence="1">Uncharacterized protein</fullName>
    </submittedName>
</protein>
<dbReference type="AlphaFoldDB" id="B6GXH2"/>
<dbReference type="EMBL" id="AM920427">
    <property type="protein sequence ID" value="CAP81153.1"/>
    <property type="molecule type" value="Genomic_DNA"/>
</dbReference>
<sequence>MRSGHDSTIPVGMHYTPGIRRQEINYSALTFYFAVDGGAVNAPSYGKWILFPGLRCVAMPGTVPRRAGLVSNLQPVALYSRTIACTAPWMNSTHVTVIDISQIESPVFPISFADARLLAALPWASFSFVWIGID</sequence>
<accession>B6GXH2</accession>
<dbReference type="HOGENOM" id="CLU_1896902_0_0_1"/>
<keyword evidence="2" id="KW-1185">Reference proteome</keyword>
<evidence type="ECO:0000313" key="2">
    <source>
        <dbReference type="Proteomes" id="UP000000724"/>
    </source>
</evidence>
<organism evidence="1 2">
    <name type="scientific">Penicillium rubens (strain ATCC 28089 / DSM 1075 / NRRL 1951 / Wisconsin 54-1255)</name>
    <name type="common">Penicillium chrysogenum</name>
    <dbReference type="NCBI Taxonomy" id="500485"/>
    <lineage>
        <taxon>Eukaryota</taxon>
        <taxon>Fungi</taxon>
        <taxon>Dikarya</taxon>
        <taxon>Ascomycota</taxon>
        <taxon>Pezizomycotina</taxon>
        <taxon>Eurotiomycetes</taxon>
        <taxon>Eurotiomycetidae</taxon>
        <taxon>Eurotiales</taxon>
        <taxon>Aspergillaceae</taxon>
        <taxon>Penicillium</taxon>
        <taxon>Penicillium chrysogenum species complex</taxon>
    </lineage>
</organism>
<dbReference type="Proteomes" id="UP000000724">
    <property type="component" value="Contig Pc00c12"/>
</dbReference>
<evidence type="ECO:0000313" key="1">
    <source>
        <dbReference type="EMBL" id="CAP81153.1"/>
    </source>
</evidence>
<gene>
    <name evidence="1" type="ORF">Pc12g15260</name>
    <name evidence="1" type="ORF">PCH_Pc12g15260</name>
</gene>
<reference evidence="1 2" key="1">
    <citation type="journal article" date="2008" name="Nat. Biotechnol.">
        <title>Genome sequencing and analysis of the filamentous fungus Penicillium chrysogenum.</title>
        <authorList>
            <person name="van den Berg M.A."/>
            <person name="Albang R."/>
            <person name="Albermann K."/>
            <person name="Badger J.H."/>
            <person name="Daran J.-M."/>
            <person name="Driessen A.J.M."/>
            <person name="Garcia-Estrada C."/>
            <person name="Fedorova N.D."/>
            <person name="Harris D.M."/>
            <person name="Heijne W.H.M."/>
            <person name="Joardar V.S."/>
            <person name="Kiel J.A.K.W."/>
            <person name="Kovalchuk A."/>
            <person name="Martin J.F."/>
            <person name="Nierman W.C."/>
            <person name="Nijland J.G."/>
            <person name="Pronk J.T."/>
            <person name="Roubos J.A."/>
            <person name="van der Klei I.J."/>
            <person name="van Peij N.N.M.E."/>
            <person name="Veenhuis M."/>
            <person name="von Doehren H."/>
            <person name="Wagner C."/>
            <person name="Wortman J.R."/>
            <person name="Bovenberg R.A.L."/>
        </authorList>
    </citation>
    <scope>NUCLEOTIDE SEQUENCE [LARGE SCALE GENOMIC DNA]</scope>
    <source>
        <strain evidence="2">ATCC 28089 / DSM 1075 / NRRL 1951 / Wisconsin 54-1255</strain>
    </source>
</reference>